<reference evidence="5" key="1">
    <citation type="submission" date="2016-10" db="EMBL/GenBank/DDBJ databases">
        <authorList>
            <person name="Varghese N."/>
        </authorList>
    </citation>
    <scope>NUCLEOTIDE SEQUENCE [LARGE SCALE GENOMIC DNA]</scope>
    <source>
        <strain evidence="5">GAS106B</strain>
    </source>
</reference>
<proteinExistence type="predicted"/>
<keyword evidence="2" id="KW-0012">Acyltransferase</keyword>
<protein>
    <submittedName>
        <fullName evidence="4">Putative acetyltransferase</fullName>
    </submittedName>
</protein>
<dbReference type="RefSeq" id="WP_074763639.1">
    <property type="nucleotide sequence ID" value="NZ_FNKP01000001.1"/>
</dbReference>
<accession>A0A1H1AZ48</accession>
<evidence type="ECO:0000313" key="5">
    <source>
        <dbReference type="Proteomes" id="UP000183487"/>
    </source>
</evidence>
<dbReference type="Proteomes" id="UP000183487">
    <property type="component" value="Unassembled WGS sequence"/>
</dbReference>
<evidence type="ECO:0000256" key="1">
    <source>
        <dbReference type="ARBA" id="ARBA00022679"/>
    </source>
</evidence>
<dbReference type="CDD" id="cd04301">
    <property type="entry name" value="NAT_SF"/>
    <property type="match status" value="1"/>
</dbReference>
<feature type="domain" description="N-acetyltransferase" evidence="3">
    <location>
        <begin position="16"/>
        <end position="175"/>
    </location>
</feature>
<dbReference type="AlphaFoldDB" id="A0A1H1AZ48"/>
<evidence type="ECO:0000313" key="4">
    <source>
        <dbReference type="EMBL" id="SDQ44949.1"/>
    </source>
</evidence>
<keyword evidence="1 4" id="KW-0808">Transferase</keyword>
<dbReference type="PANTHER" id="PTHR43877">
    <property type="entry name" value="AMINOALKYLPHOSPHONATE N-ACETYLTRANSFERASE-RELATED-RELATED"/>
    <property type="match status" value="1"/>
</dbReference>
<dbReference type="InterPro" id="IPR050832">
    <property type="entry name" value="Bact_Acetyltransf"/>
</dbReference>
<dbReference type="PROSITE" id="PS51186">
    <property type="entry name" value="GNAT"/>
    <property type="match status" value="1"/>
</dbReference>
<evidence type="ECO:0000259" key="3">
    <source>
        <dbReference type="PROSITE" id="PS51186"/>
    </source>
</evidence>
<dbReference type="EMBL" id="FNKP01000001">
    <property type="protein sequence ID" value="SDQ44949.1"/>
    <property type="molecule type" value="Genomic_DNA"/>
</dbReference>
<sequence length="182" mass="20136">MNETTLQSDASLRNRVTVKRCEPADMEALAEIMNLPAVRRGTLSTGYRRIEQIRVWSESRREGSVIVCAWLDDTIVGNASLETYRPGRSHCASLGLAVHDAYQRRGVGSALLHALTDYADNSLGLRRVELTVFADNVPAIALYLSAGFVEEGRSRAYAMRDGVLADVIHMARIVDAPRFETI</sequence>
<dbReference type="Gene3D" id="3.40.630.30">
    <property type="match status" value="1"/>
</dbReference>
<gene>
    <name evidence="4" type="ORF">SAMN05443245_1418</name>
</gene>
<dbReference type="Pfam" id="PF00583">
    <property type="entry name" value="Acetyltransf_1"/>
    <property type="match status" value="1"/>
</dbReference>
<keyword evidence="5" id="KW-1185">Reference proteome</keyword>
<dbReference type="InterPro" id="IPR016181">
    <property type="entry name" value="Acyl_CoA_acyltransferase"/>
</dbReference>
<dbReference type="SUPFAM" id="SSF55729">
    <property type="entry name" value="Acyl-CoA N-acyltransferases (Nat)"/>
    <property type="match status" value="1"/>
</dbReference>
<organism evidence="4 5">
    <name type="scientific">Paraburkholderia fungorum</name>
    <dbReference type="NCBI Taxonomy" id="134537"/>
    <lineage>
        <taxon>Bacteria</taxon>
        <taxon>Pseudomonadati</taxon>
        <taxon>Pseudomonadota</taxon>
        <taxon>Betaproteobacteria</taxon>
        <taxon>Burkholderiales</taxon>
        <taxon>Burkholderiaceae</taxon>
        <taxon>Paraburkholderia</taxon>
    </lineage>
</organism>
<evidence type="ECO:0000256" key="2">
    <source>
        <dbReference type="ARBA" id="ARBA00023315"/>
    </source>
</evidence>
<dbReference type="InterPro" id="IPR000182">
    <property type="entry name" value="GNAT_dom"/>
</dbReference>
<name>A0A1H1AZ48_9BURK</name>
<dbReference type="GO" id="GO:0016747">
    <property type="term" value="F:acyltransferase activity, transferring groups other than amino-acyl groups"/>
    <property type="evidence" value="ECO:0007669"/>
    <property type="project" value="InterPro"/>
</dbReference>
<dbReference type="OrthoDB" id="336415at2"/>